<dbReference type="SUPFAM" id="SSF88633">
    <property type="entry name" value="Positive stranded ssRNA viruses"/>
    <property type="match status" value="1"/>
</dbReference>
<sequence>MPVRKNKTNLNALTSAVRSLALTTAKKVARRPSGVVSGRGYYKGFGRGVGTLIGGVGGGGAGYLAGGFPGAVAGSKMGSYLGGQAGDMGSRITGFGAYKVNYNSIIGNVPAIRNSRSREGATIVRHKEFIGDVKSSVNFEIQYELPINAAQSSTFPWMSQIAANYEQYEIQGMLFEFVSSSGDTTAGSQTLGDVLQATQYNSLEPSFANKQQMLNQEFSIVCKPSVNALHPIECAPKQTTLELLYTRPGVQAANSDIRLYDLGVYTLATQGQQTADQMLGSLYVTYEIALMKPKLVTGSGLGASLRSVFTSDVATENVNNWPFGALSSFVPPTIIQNDLNLSFPDSKTLRFPVGIKGAFKIDFYWKYQPGIKQTQWIYQSVPSQCGPVAPKLWDGGTNSVWCFPTIVPGDSLAGPYAYSMTLQWDAPATEVQDLVMNWETMYGPDSWDRFDAVITQIEPVP</sequence>
<dbReference type="Gene3D" id="2.60.120.20">
    <property type="match status" value="1"/>
</dbReference>
<dbReference type="EMBL" id="MT478562">
    <property type="protein sequence ID" value="QKV51337.1"/>
    <property type="molecule type" value="Genomic_DNA"/>
</dbReference>
<feature type="domain" description="Icosahedral viral capsid protein S" evidence="2">
    <location>
        <begin position="110"/>
        <end position="293"/>
    </location>
</feature>
<organism evidence="3">
    <name type="scientific">aquatic metagenome</name>
    <dbReference type="NCBI Taxonomy" id="1169740"/>
    <lineage>
        <taxon>unclassified sequences</taxon>
        <taxon>metagenomes</taxon>
        <taxon>ecological metagenomes</taxon>
    </lineage>
</organism>
<dbReference type="Pfam" id="PF00729">
    <property type="entry name" value="Viral_coat"/>
    <property type="match status" value="1"/>
</dbReference>
<proteinExistence type="predicted"/>
<dbReference type="InterPro" id="IPR000937">
    <property type="entry name" value="Capsid_prot_S-dom_vir"/>
</dbReference>
<name>A0A7D5BDM8_9ZZZZ</name>
<reference evidence="3" key="1">
    <citation type="submission" date="2020-05" db="EMBL/GenBank/DDBJ databases">
        <title>Unveiling Crucivirus Diversity by Mining Metagenomic Data.</title>
        <authorList>
            <person name="de la Higuera I."/>
            <person name="Kasun G.W."/>
            <person name="Torrance E.L."/>
            <person name="Pratt A.A."/>
            <person name="Maluenda A."/>
            <person name="Colombet J."/>
            <person name="Bisseux M."/>
            <person name="Ravet V."/>
            <person name="Dayaram A."/>
            <person name="Stainton D."/>
            <person name="Kraberger S."/>
            <person name="Zawar-Reza P."/>
            <person name="Goldstien S."/>
            <person name="Briskie J.V."/>
            <person name="White R."/>
            <person name="Taylor H."/>
            <person name="Gomez C."/>
            <person name="Ainley D.G."/>
            <person name="Harding J.S."/>
            <person name="Fontenele R.S."/>
            <person name="Schreck J."/>
            <person name="Ribeiro S.G."/>
            <person name="Oswald S.A."/>
            <person name="Arnold J.M."/>
            <person name="Enault F."/>
            <person name="Varsani A."/>
            <person name="Stedman K.M."/>
        </authorList>
    </citation>
    <scope>NUCLEOTIDE SEQUENCE</scope>
</reference>
<evidence type="ECO:0000313" key="3">
    <source>
        <dbReference type="EMBL" id="QKV51337.1"/>
    </source>
</evidence>
<keyword evidence="1" id="KW-0946">Virion</keyword>
<evidence type="ECO:0000256" key="1">
    <source>
        <dbReference type="ARBA" id="ARBA00022561"/>
    </source>
</evidence>
<evidence type="ECO:0000259" key="2">
    <source>
        <dbReference type="Pfam" id="PF00729"/>
    </source>
</evidence>
<accession>A0A7D5BDM8</accession>
<protein>
    <submittedName>
        <fullName evidence="3">Putative capsid protein</fullName>
    </submittedName>
</protein>
<dbReference type="AlphaFoldDB" id="A0A7D5BDM8"/>
<keyword evidence="1" id="KW-0167">Capsid protein</keyword>
<dbReference type="GO" id="GO:0019028">
    <property type="term" value="C:viral capsid"/>
    <property type="evidence" value="ECO:0007669"/>
    <property type="project" value="UniProtKB-KW"/>
</dbReference>
<dbReference type="GO" id="GO:0005198">
    <property type="term" value="F:structural molecule activity"/>
    <property type="evidence" value="ECO:0007669"/>
    <property type="project" value="InterPro"/>
</dbReference>
<dbReference type="InterPro" id="IPR029053">
    <property type="entry name" value="Viral_coat"/>
</dbReference>